<comment type="subcellular location">
    <subcellularLocation>
        <location evidence="1">Cell membrane</location>
        <topology evidence="1">Multi-pass membrane protein</topology>
    </subcellularLocation>
</comment>
<organism evidence="7 8">
    <name type="scientific">Candidatus Treponema excrementipullorum</name>
    <dbReference type="NCBI Taxonomy" id="2838768"/>
    <lineage>
        <taxon>Bacteria</taxon>
        <taxon>Pseudomonadati</taxon>
        <taxon>Spirochaetota</taxon>
        <taxon>Spirochaetia</taxon>
        <taxon>Spirochaetales</taxon>
        <taxon>Treponemataceae</taxon>
        <taxon>Treponema</taxon>
    </lineage>
</organism>
<protein>
    <submittedName>
        <fullName evidence="7">Branched-chain amino acid ABC transporter permease</fullName>
    </submittedName>
</protein>
<name>A0A9E2L2D8_9SPIR</name>
<evidence type="ECO:0000256" key="5">
    <source>
        <dbReference type="ARBA" id="ARBA00023136"/>
    </source>
</evidence>
<evidence type="ECO:0000256" key="4">
    <source>
        <dbReference type="ARBA" id="ARBA00022989"/>
    </source>
</evidence>
<dbReference type="AlphaFoldDB" id="A0A9E2L2D8"/>
<feature type="transmembrane region" description="Helical" evidence="6">
    <location>
        <begin position="246"/>
        <end position="270"/>
    </location>
</feature>
<evidence type="ECO:0000256" key="3">
    <source>
        <dbReference type="ARBA" id="ARBA00022692"/>
    </source>
</evidence>
<comment type="caution">
    <text evidence="7">The sequence shown here is derived from an EMBL/GenBank/DDBJ whole genome shotgun (WGS) entry which is preliminary data.</text>
</comment>
<evidence type="ECO:0000313" key="7">
    <source>
        <dbReference type="EMBL" id="MBU3850328.1"/>
    </source>
</evidence>
<dbReference type="EMBL" id="JAHLFV010000169">
    <property type="protein sequence ID" value="MBU3850328.1"/>
    <property type="molecule type" value="Genomic_DNA"/>
</dbReference>
<keyword evidence="4 6" id="KW-1133">Transmembrane helix</keyword>
<feature type="transmembrane region" description="Helical" evidence="6">
    <location>
        <begin position="36"/>
        <end position="55"/>
    </location>
</feature>
<reference evidence="7" key="1">
    <citation type="journal article" date="2021" name="PeerJ">
        <title>Extensive microbial diversity within the chicken gut microbiome revealed by metagenomics and culture.</title>
        <authorList>
            <person name="Gilroy R."/>
            <person name="Ravi A."/>
            <person name="Getino M."/>
            <person name="Pursley I."/>
            <person name="Horton D.L."/>
            <person name="Alikhan N.F."/>
            <person name="Baker D."/>
            <person name="Gharbi K."/>
            <person name="Hall N."/>
            <person name="Watson M."/>
            <person name="Adriaenssens E.M."/>
            <person name="Foster-Nyarko E."/>
            <person name="Jarju S."/>
            <person name="Secka A."/>
            <person name="Antonio M."/>
            <person name="Oren A."/>
            <person name="Chaudhuri R.R."/>
            <person name="La Ragione R."/>
            <person name="Hildebrand F."/>
            <person name="Pallen M.J."/>
        </authorList>
    </citation>
    <scope>NUCLEOTIDE SEQUENCE</scope>
    <source>
        <strain evidence="7">Gambia15-2214</strain>
    </source>
</reference>
<dbReference type="InterPro" id="IPR001851">
    <property type="entry name" value="ABC_transp_permease"/>
</dbReference>
<dbReference type="GO" id="GO:0005886">
    <property type="term" value="C:plasma membrane"/>
    <property type="evidence" value="ECO:0007669"/>
    <property type="project" value="UniProtKB-SubCell"/>
</dbReference>
<gene>
    <name evidence="7" type="ORF">IAA16_07170</name>
</gene>
<reference evidence="7" key="2">
    <citation type="submission" date="2021-04" db="EMBL/GenBank/DDBJ databases">
        <authorList>
            <person name="Gilroy R."/>
        </authorList>
    </citation>
    <scope>NUCLEOTIDE SEQUENCE</scope>
    <source>
        <strain evidence="7">Gambia15-2214</strain>
    </source>
</reference>
<dbReference type="Pfam" id="PF02653">
    <property type="entry name" value="BPD_transp_2"/>
    <property type="match status" value="1"/>
</dbReference>
<feature type="transmembrane region" description="Helical" evidence="6">
    <location>
        <begin position="67"/>
        <end position="86"/>
    </location>
</feature>
<feature type="transmembrane region" description="Helical" evidence="6">
    <location>
        <begin position="208"/>
        <end position="226"/>
    </location>
</feature>
<dbReference type="PANTHER" id="PTHR30482">
    <property type="entry name" value="HIGH-AFFINITY BRANCHED-CHAIN AMINO ACID TRANSPORT SYSTEM PERMEASE"/>
    <property type="match status" value="1"/>
</dbReference>
<proteinExistence type="predicted"/>
<dbReference type="Proteomes" id="UP000823914">
    <property type="component" value="Unassembled WGS sequence"/>
</dbReference>
<feature type="transmembrane region" description="Helical" evidence="6">
    <location>
        <begin position="118"/>
        <end position="136"/>
    </location>
</feature>
<evidence type="ECO:0000256" key="2">
    <source>
        <dbReference type="ARBA" id="ARBA00022475"/>
    </source>
</evidence>
<feature type="transmembrane region" description="Helical" evidence="6">
    <location>
        <begin position="282"/>
        <end position="299"/>
    </location>
</feature>
<dbReference type="CDD" id="cd06581">
    <property type="entry name" value="TM_PBP1_LivM_like"/>
    <property type="match status" value="1"/>
</dbReference>
<accession>A0A9E2L2D8</accession>
<feature type="transmembrane region" description="Helical" evidence="6">
    <location>
        <begin position="92"/>
        <end position="111"/>
    </location>
</feature>
<keyword evidence="3 6" id="KW-0812">Transmembrane</keyword>
<dbReference type="GO" id="GO:0015658">
    <property type="term" value="F:branched-chain amino acid transmembrane transporter activity"/>
    <property type="evidence" value="ECO:0007669"/>
    <property type="project" value="InterPro"/>
</dbReference>
<feature type="transmembrane region" description="Helical" evidence="6">
    <location>
        <begin position="9"/>
        <end position="30"/>
    </location>
</feature>
<feature type="transmembrane region" description="Helical" evidence="6">
    <location>
        <begin position="156"/>
        <end position="178"/>
    </location>
</feature>
<keyword evidence="2" id="KW-1003">Cell membrane</keyword>
<keyword evidence="5 6" id="KW-0472">Membrane</keyword>
<sequence>MKKTVKNTIVLTIFSLGIIIIPSLLISLGLLDEYTAQIFTLSGINSIMAISVNVVCGITGQLSLGQAGFMAIGSYSTIIFTQTLGIPMPVSIIMATLVTVIFGILIGFPTLKLQGDYLAIVTLGFGEIIRVLLVNFKGLTGGANGLQFSTIFFLRADYAYCLVISVLVVVVILLLNFVRSTYGRAILAVREDEIAANSVGVDVFKYKMIGFAIASCIAGLGGALYAPVMGFIKPDIASFNRSIDYLIFVVLGGMGSISGSIIAAFVLTFLQEWLRFLQDYRLLIYPLILIFVMLFRPQGLLGMKEVSVLKIGPALKNLTKKMGSREKALKKGKNNE</sequence>
<dbReference type="PANTHER" id="PTHR30482:SF10">
    <property type="entry name" value="HIGH-AFFINITY BRANCHED-CHAIN AMINO ACID TRANSPORT PROTEIN BRAE"/>
    <property type="match status" value="1"/>
</dbReference>
<evidence type="ECO:0000313" key="8">
    <source>
        <dbReference type="Proteomes" id="UP000823914"/>
    </source>
</evidence>
<evidence type="ECO:0000256" key="1">
    <source>
        <dbReference type="ARBA" id="ARBA00004651"/>
    </source>
</evidence>
<dbReference type="InterPro" id="IPR043428">
    <property type="entry name" value="LivM-like"/>
</dbReference>
<evidence type="ECO:0000256" key="6">
    <source>
        <dbReference type="SAM" id="Phobius"/>
    </source>
</evidence>